<dbReference type="InterPro" id="IPR046342">
    <property type="entry name" value="CBS_dom_sf"/>
</dbReference>
<dbReference type="Pfam" id="PF00563">
    <property type="entry name" value="EAL"/>
    <property type="match status" value="1"/>
</dbReference>
<dbReference type="CDD" id="cd01948">
    <property type="entry name" value="EAL"/>
    <property type="match status" value="1"/>
</dbReference>
<dbReference type="Pfam" id="PF00571">
    <property type="entry name" value="CBS"/>
    <property type="match status" value="1"/>
</dbReference>
<reference evidence="4" key="1">
    <citation type="journal article" date="2019" name="Int. J. Syst. Evol. Microbiol.">
        <title>The Global Catalogue of Microorganisms (GCM) 10K type strain sequencing project: providing services to taxonomists for standard genome sequencing and annotation.</title>
        <authorList>
            <consortium name="The Broad Institute Genomics Platform"/>
            <consortium name="The Broad Institute Genome Sequencing Center for Infectious Disease"/>
            <person name="Wu L."/>
            <person name="Ma J."/>
        </authorList>
    </citation>
    <scope>NUCLEOTIDE SEQUENCE [LARGE SCALE GENOMIC DNA]</scope>
    <source>
        <strain evidence="4">JCM 30774</strain>
    </source>
</reference>
<dbReference type="SMART" id="SM00052">
    <property type="entry name" value="EAL"/>
    <property type="match status" value="1"/>
</dbReference>
<dbReference type="Proteomes" id="UP001597059">
    <property type="component" value="Unassembled WGS sequence"/>
</dbReference>
<evidence type="ECO:0000313" key="4">
    <source>
        <dbReference type="Proteomes" id="UP001597059"/>
    </source>
</evidence>
<feature type="domain" description="EAL" evidence="1">
    <location>
        <begin position="2"/>
        <end position="252"/>
    </location>
</feature>
<dbReference type="CDD" id="cd01949">
    <property type="entry name" value="GGDEF"/>
    <property type="match status" value="1"/>
</dbReference>
<dbReference type="Gene3D" id="3.20.20.450">
    <property type="entry name" value="EAL domain"/>
    <property type="match status" value="1"/>
</dbReference>
<evidence type="ECO:0000259" key="2">
    <source>
        <dbReference type="PROSITE" id="PS50887"/>
    </source>
</evidence>
<comment type="caution">
    <text evidence="3">The sequence shown here is derived from an EMBL/GenBank/DDBJ whole genome shotgun (WGS) entry which is preliminary data.</text>
</comment>
<evidence type="ECO:0000259" key="1">
    <source>
        <dbReference type="PROSITE" id="PS50883"/>
    </source>
</evidence>
<dbReference type="PANTHER" id="PTHR33121">
    <property type="entry name" value="CYCLIC DI-GMP PHOSPHODIESTERASE PDEF"/>
    <property type="match status" value="1"/>
</dbReference>
<proteinExistence type="predicted"/>
<dbReference type="PROSITE" id="PS50883">
    <property type="entry name" value="EAL"/>
    <property type="match status" value="1"/>
</dbReference>
<sequence length="600" mass="67505">MQTDKALLLDQILQQGLITPLFQPIYDLSNGQVFGFEALSRGPQNSELFAPDVLFPFAQLSGRLHELELLCRAKAISQFAQLKLPGQLFLNVSASLLSSPNHQKGMTLAILNKLGLSEKDIVIELSEQHPYDHNGLSRKSVDHYREMGFQVAIDDLGAGYSGLRLWSELRPDIVKIDKHFIDGIDRDEVKREFVRSIVSISRRLRCILIAEGIERQQELDQLIELGVQYGQGYFLAYPTAQPSSQTNSYLERSSERRDRFNQDQSETVLTLCRESTCVESHIPLSDVAKIFKDNPSLVALPVVEGKHPLGVIRRHALHELFSTPYGRALYENKPAVNITTNDALIVESHIALATVSTMFTDQEADLLNNEILIVRNGEYLGTGHLKDLLKRITELKIQNATYSNPLTLLPGNVPINRDIDLRLQQQQDFYVAYFDLNDFKPFNDYYGYAKGDDVIQLLGSIIRHVVTGDQNFVGHIGGDDFVVVFSDDNWCEQCQNILDLFAAEVRQFYDEKALTDGGIWSKSRDGENKLFPILSLAIGVVNPNPQACNSHHFVAELAAVAKKSAKQIGGNAIYQQPYQYLYDDEPTKASERCCNELSQI</sequence>
<feature type="domain" description="GGDEF" evidence="2">
    <location>
        <begin position="427"/>
        <end position="578"/>
    </location>
</feature>
<dbReference type="SUPFAM" id="SSF54631">
    <property type="entry name" value="CBS-domain pair"/>
    <property type="match status" value="1"/>
</dbReference>
<dbReference type="InterPro" id="IPR029787">
    <property type="entry name" value="Nucleotide_cyclase"/>
</dbReference>
<dbReference type="PROSITE" id="PS50887">
    <property type="entry name" value="GGDEF"/>
    <property type="match status" value="1"/>
</dbReference>
<keyword evidence="4" id="KW-1185">Reference proteome</keyword>
<dbReference type="RefSeq" id="WP_377366567.1">
    <property type="nucleotide sequence ID" value="NZ_JBHTMN010000009.1"/>
</dbReference>
<dbReference type="PANTHER" id="PTHR33121:SF76">
    <property type="entry name" value="SIGNALING PROTEIN"/>
    <property type="match status" value="1"/>
</dbReference>
<dbReference type="InterPro" id="IPR000644">
    <property type="entry name" value="CBS_dom"/>
</dbReference>
<organism evidence="3 4">
    <name type="scientific">Rhodanobacter aciditrophus</name>
    <dbReference type="NCBI Taxonomy" id="1623218"/>
    <lineage>
        <taxon>Bacteria</taxon>
        <taxon>Pseudomonadati</taxon>
        <taxon>Pseudomonadota</taxon>
        <taxon>Gammaproteobacteria</taxon>
        <taxon>Lysobacterales</taxon>
        <taxon>Rhodanobacteraceae</taxon>
        <taxon>Rhodanobacter</taxon>
    </lineage>
</organism>
<dbReference type="InterPro" id="IPR050706">
    <property type="entry name" value="Cyclic-di-GMP_PDE-like"/>
</dbReference>
<dbReference type="NCBIfam" id="TIGR00254">
    <property type="entry name" value="GGDEF"/>
    <property type="match status" value="1"/>
</dbReference>
<name>A0ABW4B0C0_9GAMM</name>
<dbReference type="InterPro" id="IPR043128">
    <property type="entry name" value="Rev_trsase/Diguanyl_cyclase"/>
</dbReference>
<dbReference type="EMBL" id="JBHTMN010000009">
    <property type="protein sequence ID" value="MFD1383361.1"/>
    <property type="molecule type" value="Genomic_DNA"/>
</dbReference>
<evidence type="ECO:0000313" key="3">
    <source>
        <dbReference type="EMBL" id="MFD1383361.1"/>
    </source>
</evidence>
<protein>
    <submittedName>
        <fullName evidence="3">GGDEF domain-containing protein</fullName>
    </submittedName>
</protein>
<dbReference type="Gene3D" id="3.30.70.270">
    <property type="match status" value="1"/>
</dbReference>
<dbReference type="SUPFAM" id="SSF141868">
    <property type="entry name" value="EAL domain-like"/>
    <property type="match status" value="1"/>
</dbReference>
<dbReference type="Pfam" id="PF00990">
    <property type="entry name" value="GGDEF"/>
    <property type="match status" value="1"/>
</dbReference>
<dbReference type="SUPFAM" id="SSF55073">
    <property type="entry name" value="Nucleotide cyclase"/>
    <property type="match status" value="1"/>
</dbReference>
<gene>
    <name evidence="3" type="ORF">ACFQ45_08280</name>
</gene>
<dbReference type="SMART" id="SM00267">
    <property type="entry name" value="GGDEF"/>
    <property type="match status" value="1"/>
</dbReference>
<dbReference type="InterPro" id="IPR000160">
    <property type="entry name" value="GGDEF_dom"/>
</dbReference>
<dbReference type="InterPro" id="IPR035919">
    <property type="entry name" value="EAL_sf"/>
</dbReference>
<accession>A0ABW4B0C0</accession>
<dbReference type="InterPro" id="IPR001633">
    <property type="entry name" value="EAL_dom"/>
</dbReference>